<name>A0AAW0JZ00_QUESU</name>
<comment type="caution">
    <text evidence="1">The sequence shown here is derived from an EMBL/GenBank/DDBJ whole genome shotgun (WGS) entry which is preliminary data.</text>
</comment>
<evidence type="ECO:0000313" key="1">
    <source>
        <dbReference type="EMBL" id="KAK7831446.1"/>
    </source>
</evidence>
<organism evidence="1 2">
    <name type="scientific">Quercus suber</name>
    <name type="common">Cork oak</name>
    <dbReference type="NCBI Taxonomy" id="58331"/>
    <lineage>
        <taxon>Eukaryota</taxon>
        <taxon>Viridiplantae</taxon>
        <taxon>Streptophyta</taxon>
        <taxon>Embryophyta</taxon>
        <taxon>Tracheophyta</taxon>
        <taxon>Spermatophyta</taxon>
        <taxon>Magnoliopsida</taxon>
        <taxon>eudicotyledons</taxon>
        <taxon>Gunneridae</taxon>
        <taxon>Pentapetalae</taxon>
        <taxon>rosids</taxon>
        <taxon>fabids</taxon>
        <taxon>Fagales</taxon>
        <taxon>Fagaceae</taxon>
        <taxon>Quercus</taxon>
    </lineage>
</organism>
<dbReference type="EMBL" id="PKMF04000444">
    <property type="protein sequence ID" value="KAK7831446.1"/>
    <property type="molecule type" value="Genomic_DNA"/>
</dbReference>
<reference evidence="1 2" key="1">
    <citation type="journal article" date="2018" name="Sci. Data">
        <title>The draft genome sequence of cork oak.</title>
        <authorList>
            <person name="Ramos A.M."/>
            <person name="Usie A."/>
            <person name="Barbosa P."/>
            <person name="Barros P.M."/>
            <person name="Capote T."/>
            <person name="Chaves I."/>
            <person name="Simoes F."/>
            <person name="Abreu I."/>
            <person name="Carrasquinho I."/>
            <person name="Faro C."/>
            <person name="Guimaraes J.B."/>
            <person name="Mendonca D."/>
            <person name="Nobrega F."/>
            <person name="Rodrigues L."/>
            <person name="Saibo N.J.M."/>
            <person name="Varela M.C."/>
            <person name="Egas C."/>
            <person name="Matos J."/>
            <person name="Miguel C.M."/>
            <person name="Oliveira M.M."/>
            <person name="Ricardo C.P."/>
            <person name="Goncalves S."/>
        </authorList>
    </citation>
    <scope>NUCLEOTIDE SEQUENCE [LARGE SCALE GENOMIC DNA]</scope>
    <source>
        <strain evidence="2">cv. HL8</strain>
    </source>
</reference>
<evidence type="ECO:0000313" key="2">
    <source>
        <dbReference type="Proteomes" id="UP000237347"/>
    </source>
</evidence>
<dbReference type="AlphaFoldDB" id="A0AAW0JZ00"/>
<sequence length="16" mass="1800">MCWREEPGNFNGVCGT</sequence>
<protein>
    <submittedName>
        <fullName evidence="1">Uncharacterized protein</fullName>
    </submittedName>
</protein>
<keyword evidence="2" id="KW-1185">Reference proteome</keyword>
<proteinExistence type="predicted"/>
<dbReference type="Proteomes" id="UP000237347">
    <property type="component" value="Unassembled WGS sequence"/>
</dbReference>
<gene>
    <name evidence="1" type="ORF">CFP56_027404</name>
</gene>
<accession>A0AAW0JZ00</accession>